<dbReference type="RefSeq" id="WP_267653404.1">
    <property type="nucleotide sequence ID" value="NZ_JAOVZR010000001.1"/>
</dbReference>
<dbReference type="Proteomes" id="UP001073227">
    <property type="component" value="Unassembled WGS sequence"/>
</dbReference>
<dbReference type="Gene3D" id="3.20.20.70">
    <property type="entry name" value="Aldolase class I"/>
    <property type="match status" value="1"/>
</dbReference>
<evidence type="ECO:0000313" key="1">
    <source>
        <dbReference type="EMBL" id="MCY0147808.1"/>
    </source>
</evidence>
<dbReference type="PANTHER" id="PTHR37418:SF1">
    <property type="entry name" value="3-KETO-5-AMINOHEXANOATE CLEAVAGE PROTEIN"/>
    <property type="match status" value="1"/>
</dbReference>
<dbReference type="PANTHER" id="PTHR37418">
    <property type="entry name" value="3-KETO-5-AMINOHEXANOATE CLEAVAGE ENZYME-RELATED"/>
    <property type="match status" value="1"/>
</dbReference>
<dbReference type="SUPFAM" id="SSF51366">
    <property type="entry name" value="Ribulose-phoshate binding barrel"/>
    <property type="match status" value="1"/>
</dbReference>
<keyword evidence="2" id="KW-1185">Reference proteome</keyword>
<proteinExistence type="predicted"/>
<dbReference type="InterPro" id="IPR011060">
    <property type="entry name" value="RibuloseP-bd_barrel"/>
</dbReference>
<sequence>MARIGLFLQVALNGDSAHPDTPRTPDQIAAEAVAAVAAGAESVHIHPFDEQGQETLNAIPCAAAIRSVRAACPGVPISLSTSDAIEADVDRRFELISNWIEMPDLVTANQGQEGIAELCNLLVNRGVGIEAGLLSVEDAKAFVTSGLSALCRRVMVEPLDAKPDDAIRHAEMIENIVTEAGITLEQVHHGYGIACWDVNRRAVARGHGIRTGLEDVTVMPDGHQATGNADLVVEAAAIIRQANQE</sequence>
<gene>
    <name evidence="1" type="ORF">OEG84_08785</name>
</gene>
<dbReference type="InterPro" id="IPR008567">
    <property type="entry name" value="BKACE"/>
</dbReference>
<dbReference type="InterPro" id="IPR013785">
    <property type="entry name" value="Aldolase_TIM"/>
</dbReference>
<name>A0ABT3Z7Q5_9HYPH</name>
<dbReference type="EMBL" id="JAOVZR010000001">
    <property type="protein sequence ID" value="MCY0147808.1"/>
    <property type="molecule type" value="Genomic_DNA"/>
</dbReference>
<protein>
    <submittedName>
        <fullName evidence="1">3-keto-5-aminohexanoate cleavage protein</fullName>
    </submittedName>
</protein>
<accession>A0ABT3Z7Q5</accession>
<reference evidence="1" key="1">
    <citation type="submission" date="2022-10" db="EMBL/GenBank/DDBJ databases">
        <title>Hoeflea sp. G2-23, isolated from marine algae.</title>
        <authorList>
            <person name="Kristyanto S."/>
            <person name="Kim J.M."/>
            <person name="Jeon C.O."/>
        </authorList>
    </citation>
    <scope>NUCLEOTIDE SEQUENCE</scope>
    <source>
        <strain evidence="1">G2-23</strain>
    </source>
</reference>
<dbReference type="Pfam" id="PF05853">
    <property type="entry name" value="BKACE"/>
    <property type="match status" value="1"/>
</dbReference>
<evidence type="ECO:0000313" key="2">
    <source>
        <dbReference type="Proteomes" id="UP001073227"/>
    </source>
</evidence>
<organism evidence="1 2">
    <name type="scientific">Hoeflea algicola</name>
    <dbReference type="NCBI Taxonomy" id="2983763"/>
    <lineage>
        <taxon>Bacteria</taxon>
        <taxon>Pseudomonadati</taxon>
        <taxon>Pseudomonadota</taxon>
        <taxon>Alphaproteobacteria</taxon>
        <taxon>Hyphomicrobiales</taxon>
        <taxon>Rhizobiaceae</taxon>
        <taxon>Hoeflea</taxon>
    </lineage>
</organism>
<comment type="caution">
    <text evidence="1">The sequence shown here is derived from an EMBL/GenBank/DDBJ whole genome shotgun (WGS) entry which is preliminary data.</text>
</comment>